<keyword evidence="2" id="KW-0521">NADP</keyword>
<dbReference type="STRING" id="84698.SAMN04488528_10494"/>
<dbReference type="PANTHER" id="PTHR42991">
    <property type="entry name" value="ALDEHYDE DEHYDROGENASE"/>
    <property type="match status" value="1"/>
</dbReference>
<evidence type="ECO:0000256" key="2">
    <source>
        <dbReference type="ARBA" id="ARBA00022857"/>
    </source>
</evidence>
<dbReference type="InterPro" id="IPR016161">
    <property type="entry name" value="Ald_DH/histidinol_DH"/>
</dbReference>
<dbReference type="Proteomes" id="UP000198619">
    <property type="component" value="Unassembled WGS sequence"/>
</dbReference>
<dbReference type="RefSeq" id="WP_090043001.1">
    <property type="nucleotide sequence ID" value="NZ_FOKI01000049.1"/>
</dbReference>
<evidence type="ECO:0000259" key="6">
    <source>
        <dbReference type="Pfam" id="PF00171"/>
    </source>
</evidence>
<dbReference type="InterPro" id="IPR051020">
    <property type="entry name" value="ALDH-related_metabolic_enz"/>
</dbReference>
<dbReference type="GO" id="GO:0008911">
    <property type="term" value="F:lactaldehyde dehydrogenase (NAD+) activity"/>
    <property type="evidence" value="ECO:0007669"/>
    <property type="project" value="TreeGrafter"/>
</dbReference>
<proteinExistence type="inferred from homology"/>
<dbReference type="InterPro" id="IPR016163">
    <property type="entry name" value="Ald_DH_C"/>
</dbReference>
<dbReference type="AlphaFoldDB" id="A0A1I1AXG6"/>
<evidence type="ECO:0000256" key="3">
    <source>
        <dbReference type="ARBA" id="ARBA00023002"/>
    </source>
</evidence>
<dbReference type="Gene3D" id="3.40.309.10">
    <property type="entry name" value="Aldehyde Dehydrogenase, Chain A, domain 2"/>
    <property type="match status" value="1"/>
</dbReference>
<evidence type="ECO:0000256" key="5">
    <source>
        <dbReference type="RuleBase" id="RU003345"/>
    </source>
</evidence>
<dbReference type="SUPFAM" id="SSF53720">
    <property type="entry name" value="ALDH-like"/>
    <property type="match status" value="1"/>
</dbReference>
<gene>
    <name evidence="7" type="ORF">SAMN04488528_10494</name>
</gene>
<comment type="similarity">
    <text evidence="1 5">Belongs to the aldehyde dehydrogenase family.</text>
</comment>
<evidence type="ECO:0000256" key="4">
    <source>
        <dbReference type="PROSITE-ProRule" id="PRU10007"/>
    </source>
</evidence>
<dbReference type="PROSITE" id="PS00070">
    <property type="entry name" value="ALDEHYDE_DEHYDR_CYS"/>
    <property type="match status" value="1"/>
</dbReference>
<sequence>MSSKFQELKNGIVYKNLFNGNWIESNTKKLIDIKSPINNKIIGSIQQMTKEEVDKSIENSKKAQKLWSDTPINERSRILNKAADIIEESVEELSDILVIEIAKDRKSAVSEVKRTADFIRFTADVSKQLEGETIPGDSFPGMKNNKISVVTRVPLGVVLAISPFNYPINLSASKIAPALAAGNSVILKPPTQGSISTLYLAQVFNEAGIPSGVLNTITGRGSEIGDYIVTHKDIDFINFTGSTDVGQHISKISTMKPLLLELGGKDAAIVLDDADLDEAADNIVAGAYSYSGQRCTAVKRVLAIDSIADKLVAKIKERVEKLKVGHPEEEGVVVSTLINSKSADFVMELIDDAKGKGANLLVGGNRKDNLIYPTLFDNVGLDMRIAWEEPFGPVLPIIRVKSIDEAIKISNESTYGLQGCIFTKNIDRAFYIANKLEVGTVQVNNKPERGPDHFPFLGVKASGMGTQGIRYSIEAMSRPKAIVLNLNKAN</sequence>
<keyword evidence="8" id="KW-1185">Reference proteome</keyword>
<dbReference type="CDD" id="cd07082">
    <property type="entry name" value="ALDH_F11_NP-GAPDH"/>
    <property type="match status" value="1"/>
</dbReference>
<dbReference type="InterPro" id="IPR029510">
    <property type="entry name" value="Ald_DH_CS_GLU"/>
</dbReference>
<dbReference type="PANTHER" id="PTHR42991:SF1">
    <property type="entry name" value="ALDEHYDE DEHYDROGENASE"/>
    <property type="match status" value="1"/>
</dbReference>
<feature type="active site" evidence="4">
    <location>
        <position position="261"/>
    </location>
</feature>
<dbReference type="FunFam" id="3.40.309.10:FF:000022">
    <property type="entry name" value="NADP-dependent glyceraldehyde-3-phosphate dehydrogenase"/>
    <property type="match status" value="1"/>
</dbReference>
<dbReference type="EMBL" id="FOKI01000049">
    <property type="protein sequence ID" value="SFB42096.1"/>
    <property type="molecule type" value="Genomic_DNA"/>
</dbReference>
<dbReference type="InterPro" id="IPR016162">
    <property type="entry name" value="Ald_DH_N"/>
</dbReference>
<reference evidence="7 8" key="1">
    <citation type="submission" date="2016-10" db="EMBL/GenBank/DDBJ databases">
        <authorList>
            <person name="de Groot N.N."/>
        </authorList>
    </citation>
    <scope>NUCLEOTIDE SEQUENCE [LARGE SCALE GENOMIC DNA]</scope>
    <source>
        <strain evidence="7 8">DSM 12271</strain>
    </source>
</reference>
<evidence type="ECO:0000256" key="1">
    <source>
        <dbReference type="ARBA" id="ARBA00009986"/>
    </source>
</evidence>
<dbReference type="FunFam" id="3.40.605.10:FF:000007">
    <property type="entry name" value="NAD/NADP-dependent betaine aldehyde dehydrogenase"/>
    <property type="match status" value="1"/>
</dbReference>
<evidence type="ECO:0000313" key="8">
    <source>
        <dbReference type="Proteomes" id="UP000198619"/>
    </source>
</evidence>
<dbReference type="InterPro" id="IPR015590">
    <property type="entry name" value="Aldehyde_DH_dom"/>
</dbReference>
<dbReference type="Pfam" id="PF00171">
    <property type="entry name" value="Aldedh"/>
    <property type="match status" value="1"/>
</dbReference>
<accession>A0A1I1AXG6</accession>
<name>A0A1I1AXG6_9CLOT</name>
<dbReference type="Gene3D" id="3.40.605.10">
    <property type="entry name" value="Aldehyde Dehydrogenase, Chain A, domain 1"/>
    <property type="match status" value="1"/>
</dbReference>
<feature type="domain" description="Aldehyde dehydrogenase" evidence="6">
    <location>
        <begin position="22"/>
        <end position="482"/>
    </location>
</feature>
<protein>
    <submittedName>
        <fullName evidence="7">Glyceraldehyde-3-phosphate dehydrogenase (NADP+)</fullName>
    </submittedName>
</protein>
<dbReference type="InterPro" id="IPR016160">
    <property type="entry name" value="Ald_DH_CS_CYS"/>
</dbReference>
<dbReference type="OrthoDB" id="9762913at2"/>
<evidence type="ECO:0000313" key="7">
    <source>
        <dbReference type="EMBL" id="SFB42096.1"/>
    </source>
</evidence>
<organism evidence="7 8">
    <name type="scientific">Clostridium frigidicarnis</name>
    <dbReference type="NCBI Taxonomy" id="84698"/>
    <lineage>
        <taxon>Bacteria</taxon>
        <taxon>Bacillati</taxon>
        <taxon>Bacillota</taxon>
        <taxon>Clostridia</taxon>
        <taxon>Eubacteriales</taxon>
        <taxon>Clostridiaceae</taxon>
        <taxon>Clostridium</taxon>
    </lineage>
</organism>
<keyword evidence="3 5" id="KW-0560">Oxidoreductase</keyword>
<dbReference type="PROSITE" id="PS00687">
    <property type="entry name" value="ALDEHYDE_DEHYDR_GLU"/>
    <property type="match status" value="1"/>
</dbReference>